<dbReference type="EMBL" id="JAERRF010000006">
    <property type="protein sequence ID" value="MBL1097290.1"/>
    <property type="molecule type" value="Genomic_DNA"/>
</dbReference>
<dbReference type="Pfam" id="PF12697">
    <property type="entry name" value="Abhydrolase_6"/>
    <property type="match status" value="1"/>
</dbReference>
<dbReference type="RefSeq" id="WP_201874490.1">
    <property type="nucleotide sequence ID" value="NZ_JAERRF010000006.1"/>
</dbReference>
<evidence type="ECO:0000313" key="3">
    <source>
        <dbReference type="EMBL" id="MBL1097290.1"/>
    </source>
</evidence>
<keyword evidence="3" id="KW-0378">Hydrolase</keyword>
<gene>
    <name evidence="3" type="ORF">JK363_11495</name>
</gene>
<dbReference type="InterPro" id="IPR029058">
    <property type="entry name" value="AB_hydrolase_fold"/>
</dbReference>
<comment type="caution">
    <text evidence="3">The sequence shown here is derived from an EMBL/GenBank/DDBJ whole genome shotgun (WGS) entry which is preliminary data.</text>
</comment>
<keyword evidence="4" id="KW-1185">Reference proteome</keyword>
<accession>A0ABS1NBH5</accession>
<evidence type="ECO:0000256" key="1">
    <source>
        <dbReference type="SAM" id="MobiDB-lite"/>
    </source>
</evidence>
<evidence type="ECO:0000259" key="2">
    <source>
        <dbReference type="Pfam" id="PF12697"/>
    </source>
</evidence>
<evidence type="ECO:0000313" key="4">
    <source>
        <dbReference type="Proteomes" id="UP000634229"/>
    </source>
</evidence>
<dbReference type="Proteomes" id="UP000634229">
    <property type="component" value="Unassembled WGS sequence"/>
</dbReference>
<dbReference type="GO" id="GO:0016787">
    <property type="term" value="F:hydrolase activity"/>
    <property type="evidence" value="ECO:0007669"/>
    <property type="project" value="UniProtKB-KW"/>
</dbReference>
<proteinExistence type="predicted"/>
<dbReference type="InterPro" id="IPR000073">
    <property type="entry name" value="AB_hydrolase_1"/>
</dbReference>
<organism evidence="3 4">
    <name type="scientific">Streptomyces coffeae</name>
    <dbReference type="NCBI Taxonomy" id="621382"/>
    <lineage>
        <taxon>Bacteria</taxon>
        <taxon>Bacillati</taxon>
        <taxon>Actinomycetota</taxon>
        <taxon>Actinomycetes</taxon>
        <taxon>Kitasatosporales</taxon>
        <taxon>Streptomycetaceae</taxon>
        <taxon>Streptomyces</taxon>
    </lineage>
</organism>
<protein>
    <submittedName>
        <fullName evidence="3">Alpha/beta fold hydrolase</fullName>
    </submittedName>
</protein>
<feature type="domain" description="AB hydrolase-1" evidence="2">
    <location>
        <begin position="40"/>
        <end position="156"/>
    </location>
</feature>
<dbReference type="Gene3D" id="3.40.50.1820">
    <property type="entry name" value="alpha/beta hydrolase"/>
    <property type="match status" value="1"/>
</dbReference>
<reference evidence="3 4" key="1">
    <citation type="submission" date="2021-01" db="EMBL/GenBank/DDBJ databases">
        <title>WGS of actinomycetes isolated from Thailand.</title>
        <authorList>
            <person name="Thawai C."/>
        </authorList>
    </citation>
    <scope>NUCLEOTIDE SEQUENCE [LARGE SCALE GENOMIC DNA]</scope>
    <source>
        <strain evidence="3 4">CA1R205</strain>
    </source>
</reference>
<dbReference type="SUPFAM" id="SSF53474">
    <property type="entry name" value="alpha/beta-Hydrolases"/>
    <property type="match status" value="1"/>
</dbReference>
<sequence length="248" mass="26291">MRGQSQRPTDDGAPRATGVPSPGGSALRIVSDPAGADAAVLMLHGGREYGRQPTRPWQPAAVRMRPFPRAVDRALPDRRLFVGTVRYRFQGWNDTLADPLRDTERALAELARRAGEVPVVLIGHSMGGRAALRAAADPRVRGVVALAPWCPDGEPVAQLRGSTVVVLHGDRDRTTDPQASVDLVRRAREDGARAGTLFITGGGHAMLWRGAVWHRTAGAAVAQILAPDGAPVSGPIADTLDSPTPGRI</sequence>
<feature type="region of interest" description="Disordered" evidence="1">
    <location>
        <begin position="1"/>
        <end position="26"/>
    </location>
</feature>
<name>A0ABS1NBH5_9ACTN</name>